<dbReference type="Proteomes" id="UP001341840">
    <property type="component" value="Unassembled WGS sequence"/>
</dbReference>
<sequence length="111" mass="13053">MIKENSDGLIIAEKALKERDALYEKHLLDANSTLKELSKYKYALVKKLAEIQAQIREIDEKMAKLKKPFEKIHDKKTEIEETQEIDLFKGFEENKLQLKDTLEAFLKELED</sequence>
<dbReference type="EMBL" id="JASCZI010000700">
    <property type="protein sequence ID" value="MED6113036.1"/>
    <property type="molecule type" value="Genomic_DNA"/>
</dbReference>
<keyword evidence="2" id="KW-1185">Reference proteome</keyword>
<evidence type="ECO:0000313" key="2">
    <source>
        <dbReference type="Proteomes" id="UP001341840"/>
    </source>
</evidence>
<comment type="caution">
    <text evidence="1">The sequence shown here is derived from an EMBL/GenBank/DDBJ whole genome shotgun (WGS) entry which is preliminary data.</text>
</comment>
<name>A0ABU6QN50_9FABA</name>
<evidence type="ECO:0000313" key="1">
    <source>
        <dbReference type="EMBL" id="MED6113036.1"/>
    </source>
</evidence>
<gene>
    <name evidence="1" type="ORF">PIB30_067283</name>
</gene>
<reference evidence="1 2" key="1">
    <citation type="journal article" date="2023" name="Plants (Basel)">
        <title>Bridging the Gap: Combining Genomics and Transcriptomics Approaches to Understand Stylosanthes scabra, an Orphan Legume from the Brazilian Caatinga.</title>
        <authorList>
            <person name="Ferreira-Neto J.R.C."/>
            <person name="da Silva M.D."/>
            <person name="Binneck E."/>
            <person name="de Melo N.F."/>
            <person name="da Silva R.H."/>
            <person name="de Melo A.L.T.M."/>
            <person name="Pandolfi V."/>
            <person name="Bustamante F.O."/>
            <person name="Brasileiro-Vidal A.C."/>
            <person name="Benko-Iseppon A.M."/>
        </authorList>
    </citation>
    <scope>NUCLEOTIDE SEQUENCE [LARGE SCALE GENOMIC DNA]</scope>
    <source>
        <tissue evidence="1">Leaves</tissue>
    </source>
</reference>
<organism evidence="1 2">
    <name type="scientific">Stylosanthes scabra</name>
    <dbReference type="NCBI Taxonomy" id="79078"/>
    <lineage>
        <taxon>Eukaryota</taxon>
        <taxon>Viridiplantae</taxon>
        <taxon>Streptophyta</taxon>
        <taxon>Embryophyta</taxon>
        <taxon>Tracheophyta</taxon>
        <taxon>Spermatophyta</taxon>
        <taxon>Magnoliopsida</taxon>
        <taxon>eudicotyledons</taxon>
        <taxon>Gunneridae</taxon>
        <taxon>Pentapetalae</taxon>
        <taxon>rosids</taxon>
        <taxon>fabids</taxon>
        <taxon>Fabales</taxon>
        <taxon>Fabaceae</taxon>
        <taxon>Papilionoideae</taxon>
        <taxon>50 kb inversion clade</taxon>
        <taxon>dalbergioids sensu lato</taxon>
        <taxon>Dalbergieae</taxon>
        <taxon>Pterocarpus clade</taxon>
        <taxon>Stylosanthes</taxon>
    </lineage>
</organism>
<accession>A0ABU6QN50</accession>
<protein>
    <submittedName>
        <fullName evidence="1">Uncharacterized protein</fullName>
    </submittedName>
</protein>
<proteinExistence type="predicted"/>